<dbReference type="InterPro" id="IPR000073">
    <property type="entry name" value="AB_hydrolase_1"/>
</dbReference>
<dbReference type="InterPro" id="IPR029058">
    <property type="entry name" value="AB_hydrolase_fold"/>
</dbReference>
<evidence type="ECO:0000313" key="2">
    <source>
        <dbReference type="EMBL" id="GHI23308.1"/>
    </source>
</evidence>
<dbReference type="Gene3D" id="3.40.50.1820">
    <property type="entry name" value="alpha/beta hydrolase"/>
    <property type="match status" value="1"/>
</dbReference>
<comment type="caution">
    <text evidence="2">The sequence shown here is derived from an EMBL/GenBank/DDBJ whole genome shotgun (WGS) entry which is preliminary data.</text>
</comment>
<dbReference type="RefSeq" id="WP_190223267.1">
    <property type="nucleotide sequence ID" value="NZ_BNBS01000029.1"/>
</dbReference>
<evidence type="ECO:0000313" key="3">
    <source>
        <dbReference type="Proteomes" id="UP001052739"/>
    </source>
</evidence>
<name>A0ABQ3PE50_9ACTN</name>
<reference evidence="2" key="1">
    <citation type="submission" date="2024-05" db="EMBL/GenBank/DDBJ databases">
        <title>Whole genome shotgun sequence of Streptomyces hydrogenans NBRC 13475.</title>
        <authorList>
            <person name="Komaki H."/>
            <person name="Tamura T."/>
        </authorList>
    </citation>
    <scope>NUCLEOTIDE SEQUENCE</scope>
    <source>
        <strain evidence="2">NBRC 13475</strain>
    </source>
</reference>
<dbReference type="GO" id="GO:0016787">
    <property type="term" value="F:hydrolase activity"/>
    <property type="evidence" value="ECO:0007669"/>
    <property type="project" value="UniProtKB-KW"/>
</dbReference>
<accession>A0ABQ3PE50</accession>
<gene>
    <name evidence="2" type="ORF">Shyd_46790</name>
</gene>
<protein>
    <submittedName>
        <fullName evidence="2">Alpha/beta hydrolase</fullName>
    </submittedName>
</protein>
<dbReference type="PANTHER" id="PTHR43798">
    <property type="entry name" value="MONOACYLGLYCEROL LIPASE"/>
    <property type="match status" value="1"/>
</dbReference>
<organism evidence="2 3">
    <name type="scientific">Streptomyces hydrogenans</name>
    <dbReference type="NCBI Taxonomy" id="1873719"/>
    <lineage>
        <taxon>Bacteria</taxon>
        <taxon>Bacillati</taxon>
        <taxon>Actinomycetota</taxon>
        <taxon>Actinomycetes</taxon>
        <taxon>Kitasatosporales</taxon>
        <taxon>Streptomycetaceae</taxon>
        <taxon>Streptomyces</taxon>
    </lineage>
</organism>
<keyword evidence="3" id="KW-1185">Reference proteome</keyword>
<evidence type="ECO:0000259" key="1">
    <source>
        <dbReference type="Pfam" id="PF12697"/>
    </source>
</evidence>
<proteinExistence type="predicted"/>
<dbReference type="EMBL" id="BNDW01000035">
    <property type="protein sequence ID" value="GHI23308.1"/>
    <property type="molecule type" value="Genomic_DNA"/>
</dbReference>
<dbReference type="PANTHER" id="PTHR43798:SF5">
    <property type="entry name" value="MONOACYLGLYCEROL LIPASE ABHD6"/>
    <property type="match status" value="1"/>
</dbReference>
<sequence length="298" mass="30687">MTITTTATATATATPATSVVPAVPTVTARTVAVGAARVHYDVHASGNTSAGHASAAPALLLVHGTGSGGAVINWGRTAPRFTSSRTVITPDLSGADRTVDDGGELTVEGLAAQVIGVVEDAGGAPVDLLGFSMGAPVAAAVAALRPDLVHRLVLVAGWAHTEGDEYLRNLFTLWERLGEHDPAGFGRSVTMTGFSRGFLNGVGREGVEALIPNMPPTPGTLRHVALDLGVDIRALLPRITAPVLVVGCTRDATVPVENSRELAAAIGGSAYAEIDAGHVVFFEKEDEFVRTVTDFLDV</sequence>
<dbReference type="Pfam" id="PF12697">
    <property type="entry name" value="Abhydrolase_6"/>
    <property type="match status" value="1"/>
</dbReference>
<feature type="domain" description="AB hydrolase-1" evidence="1">
    <location>
        <begin position="59"/>
        <end position="290"/>
    </location>
</feature>
<dbReference type="Proteomes" id="UP001052739">
    <property type="component" value="Unassembled WGS sequence"/>
</dbReference>
<keyword evidence="2" id="KW-0378">Hydrolase</keyword>
<dbReference type="PRINTS" id="PR00111">
    <property type="entry name" value="ABHYDROLASE"/>
</dbReference>
<dbReference type="SUPFAM" id="SSF53474">
    <property type="entry name" value="alpha/beta-Hydrolases"/>
    <property type="match status" value="1"/>
</dbReference>
<dbReference type="InterPro" id="IPR050266">
    <property type="entry name" value="AB_hydrolase_sf"/>
</dbReference>